<dbReference type="CDD" id="cd18570">
    <property type="entry name" value="ABC_6TM_PCAT1_LagD_like"/>
    <property type="match status" value="1"/>
</dbReference>
<evidence type="ECO:0000313" key="13">
    <source>
        <dbReference type="EMBL" id="AGA78490.1"/>
    </source>
</evidence>
<dbReference type="GO" id="GO:0005886">
    <property type="term" value="C:plasma membrane"/>
    <property type="evidence" value="ECO:0007669"/>
    <property type="project" value="UniProtKB-SubCell"/>
</dbReference>
<keyword evidence="5" id="KW-0813">Transport</keyword>
<dbReference type="InterPro" id="IPR027417">
    <property type="entry name" value="P-loop_NTPase"/>
</dbReference>
<feature type="transmembrane region" description="Helical" evidence="9">
    <location>
        <begin position="393"/>
        <end position="417"/>
    </location>
</feature>
<keyword evidence="2 9" id="KW-0812">Transmembrane</keyword>
<evidence type="ECO:0000259" key="10">
    <source>
        <dbReference type="PROSITE" id="PS50893"/>
    </source>
</evidence>
<evidence type="ECO:0000256" key="2">
    <source>
        <dbReference type="ARBA" id="ARBA00022692"/>
    </source>
</evidence>
<dbReference type="KEGG" id="evi:Echvi_2241"/>
<dbReference type="InterPro" id="IPR039421">
    <property type="entry name" value="Type_1_exporter"/>
</dbReference>
<keyword evidence="8" id="KW-0080">Bacteriocin transport</keyword>
<dbReference type="Pfam" id="PF00664">
    <property type="entry name" value="ABC_membrane"/>
    <property type="match status" value="1"/>
</dbReference>
<protein>
    <submittedName>
        <fullName evidence="13">ABC-type bacteriocin/lantibiotic exporter with N-terminal double-glycine peptidase domain</fullName>
    </submittedName>
</protein>
<dbReference type="Gene3D" id="3.90.70.10">
    <property type="entry name" value="Cysteine proteinases"/>
    <property type="match status" value="1"/>
</dbReference>
<keyword evidence="7 9" id="KW-0472">Membrane</keyword>
<evidence type="ECO:0000259" key="12">
    <source>
        <dbReference type="PROSITE" id="PS50990"/>
    </source>
</evidence>
<evidence type="ECO:0000256" key="1">
    <source>
        <dbReference type="ARBA" id="ARBA00004651"/>
    </source>
</evidence>
<name>L0G0X6_ECHVK</name>
<organism evidence="13 14">
    <name type="scientific">Echinicola vietnamensis (strain DSM 17526 / LMG 23754 / KMM 6221)</name>
    <dbReference type="NCBI Taxonomy" id="926556"/>
    <lineage>
        <taxon>Bacteria</taxon>
        <taxon>Pseudomonadati</taxon>
        <taxon>Bacteroidota</taxon>
        <taxon>Cytophagia</taxon>
        <taxon>Cytophagales</taxon>
        <taxon>Cyclobacteriaceae</taxon>
        <taxon>Echinicola</taxon>
    </lineage>
</organism>
<dbReference type="Gene3D" id="1.20.1560.10">
    <property type="entry name" value="ABC transporter type 1, transmembrane domain"/>
    <property type="match status" value="1"/>
</dbReference>
<dbReference type="STRING" id="926556.Echvi_2241"/>
<keyword evidence="14" id="KW-1185">Reference proteome</keyword>
<evidence type="ECO:0000256" key="8">
    <source>
        <dbReference type="ARBA" id="ARBA00043264"/>
    </source>
</evidence>
<dbReference type="CDD" id="cd03228">
    <property type="entry name" value="ABCC_MRP_Like"/>
    <property type="match status" value="1"/>
</dbReference>
<dbReference type="GO" id="GO:0034040">
    <property type="term" value="F:ATPase-coupled lipid transmembrane transporter activity"/>
    <property type="evidence" value="ECO:0007669"/>
    <property type="project" value="TreeGrafter"/>
</dbReference>
<feature type="domain" description="ABC transmembrane type-1" evidence="11">
    <location>
        <begin position="172"/>
        <end position="452"/>
    </location>
</feature>
<dbReference type="Proteomes" id="UP000010796">
    <property type="component" value="Chromosome"/>
</dbReference>
<evidence type="ECO:0000256" key="6">
    <source>
        <dbReference type="ARBA" id="ARBA00022989"/>
    </source>
</evidence>
<gene>
    <name evidence="13" type="ordered locus">Echvi_2241</name>
</gene>
<feature type="transmembrane region" description="Helical" evidence="9">
    <location>
        <begin position="167"/>
        <end position="187"/>
    </location>
</feature>
<sequence>MKRTINELRKIHVQQLGEYSCGLACLSSLSAYYEGSISQEKLRESSGTTINGTTMLGLLQAAEKIGFEAKGFEADVDSLKGLSEPVILHVVMDGKQEHFVISYGLLEDRFVLGDPAKGILMYPENELEAIWQSKALLKIVPGANFQTHKIDKRNRWRWFKELIKEDIPILTVAMTLGILMALAGLSTAIFSQKLIDDFLPNMETEKIAIGFAALALLLGLRALLGYIQGVFMARQGKELNIRLVKSFVQKIIRLPIPVLNGYSTGDLVARMNDSMRIRKTVALLTGNVAINVLVVLVSMGYIFHLSWPIGLVCLVGLVFFTVVGIRFHKPILTFQKEVMQAHSQNEAQYLESLTGIHTVRSYSKEEVFKERINMVYELYQGKSYDLAIVANRFGFFTQLVSAVFLSLMFALGVWMILEGHLLLGELMAVLTVGGGIIPGAASLIIANIQLQEAKVAFDRLYEIASLEKENPGKDFGSKEKHSTKSDHQLTLEEVSFRFPGQKAILNNINFSLGQGEMLALFGQVGSGKTTLVNLLQGFYMPEKGCLKIGDKPMDSWLMEHWRKQVAVVSQTEKIFNTTILDNICLSHDVEEWRRCGEFLNQSGLERFFGQFDQGVMTLCGENGRNLSGGQRQLVAISRALYKQPKFLVLDEATSAMDFDTER</sequence>
<dbReference type="EMBL" id="CP003346">
    <property type="protein sequence ID" value="AGA78490.1"/>
    <property type="molecule type" value="Genomic_DNA"/>
</dbReference>
<dbReference type="Pfam" id="PF03412">
    <property type="entry name" value="Peptidase_C39"/>
    <property type="match status" value="1"/>
</dbReference>
<dbReference type="GO" id="GO:0008233">
    <property type="term" value="F:peptidase activity"/>
    <property type="evidence" value="ECO:0007669"/>
    <property type="project" value="InterPro"/>
</dbReference>
<feature type="transmembrane region" description="Helical" evidence="9">
    <location>
        <begin position="429"/>
        <end position="450"/>
    </location>
</feature>
<dbReference type="GO" id="GO:0016887">
    <property type="term" value="F:ATP hydrolysis activity"/>
    <property type="evidence" value="ECO:0007669"/>
    <property type="project" value="InterPro"/>
</dbReference>
<dbReference type="GO" id="GO:0006508">
    <property type="term" value="P:proteolysis"/>
    <property type="evidence" value="ECO:0007669"/>
    <property type="project" value="InterPro"/>
</dbReference>
<feature type="transmembrane region" description="Helical" evidence="9">
    <location>
        <begin position="309"/>
        <end position="327"/>
    </location>
</feature>
<dbReference type="PROSITE" id="PS50893">
    <property type="entry name" value="ABC_TRANSPORTER_2"/>
    <property type="match status" value="1"/>
</dbReference>
<dbReference type="Pfam" id="PF00005">
    <property type="entry name" value="ABC_tran"/>
    <property type="match status" value="1"/>
</dbReference>
<accession>L0G0X6</accession>
<keyword evidence="5" id="KW-0653">Protein transport</keyword>
<dbReference type="Gene3D" id="3.40.50.300">
    <property type="entry name" value="P-loop containing nucleotide triphosphate hydrolases"/>
    <property type="match status" value="1"/>
</dbReference>
<dbReference type="eggNOG" id="COG2274">
    <property type="taxonomic scope" value="Bacteria"/>
</dbReference>
<dbReference type="InterPro" id="IPR011527">
    <property type="entry name" value="ABC1_TM_dom"/>
</dbReference>
<dbReference type="PANTHER" id="PTHR24221:SF654">
    <property type="entry name" value="ATP-BINDING CASSETTE SUB-FAMILY B MEMBER 6"/>
    <property type="match status" value="1"/>
</dbReference>
<dbReference type="RefSeq" id="WP_015266048.1">
    <property type="nucleotide sequence ID" value="NC_019904.1"/>
</dbReference>
<dbReference type="SUPFAM" id="SSF90123">
    <property type="entry name" value="ABC transporter transmembrane region"/>
    <property type="match status" value="1"/>
</dbReference>
<dbReference type="PROSITE" id="PS50990">
    <property type="entry name" value="PEPTIDASE_C39"/>
    <property type="match status" value="1"/>
</dbReference>
<dbReference type="HOGENOM" id="CLU_000604_84_3_10"/>
<keyword evidence="3" id="KW-0547">Nucleotide-binding</keyword>
<feature type="transmembrane region" description="Helical" evidence="9">
    <location>
        <begin position="280"/>
        <end position="303"/>
    </location>
</feature>
<dbReference type="PANTHER" id="PTHR24221">
    <property type="entry name" value="ATP-BINDING CASSETTE SUB-FAMILY B"/>
    <property type="match status" value="1"/>
</dbReference>
<evidence type="ECO:0000259" key="11">
    <source>
        <dbReference type="PROSITE" id="PS50929"/>
    </source>
</evidence>
<evidence type="ECO:0000256" key="3">
    <source>
        <dbReference type="ARBA" id="ARBA00022741"/>
    </source>
</evidence>
<evidence type="ECO:0000256" key="7">
    <source>
        <dbReference type="ARBA" id="ARBA00023136"/>
    </source>
</evidence>
<dbReference type="InterPro" id="IPR036640">
    <property type="entry name" value="ABC1_TM_sf"/>
</dbReference>
<evidence type="ECO:0000256" key="5">
    <source>
        <dbReference type="ARBA" id="ARBA00022927"/>
    </source>
</evidence>
<dbReference type="GO" id="GO:0015031">
    <property type="term" value="P:protein transport"/>
    <property type="evidence" value="ECO:0007669"/>
    <property type="project" value="UniProtKB-KW"/>
</dbReference>
<feature type="domain" description="ABC transporter" evidence="10">
    <location>
        <begin position="489"/>
        <end position="662"/>
    </location>
</feature>
<keyword evidence="6 9" id="KW-1133">Transmembrane helix</keyword>
<comment type="subcellular location">
    <subcellularLocation>
        <location evidence="1">Cell membrane</location>
        <topology evidence="1">Multi-pass membrane protein</topology>
    </subcellularLocation>
</comment>
<feature type="transmembrane region" description="Helical" evidence="9">
    <location>
        <begin position="207"/>
        <end position="227"/>
    </location>
</feature>
<evidence type="ECO:0000313" key="14">
    <source>
        <dbReference type="Proteomes" id="UP000010796"/>
    </source>
</evidence>
<feature type="domain" description="Peptidase C39" evidence="12">
    <location>
        <begin position="15"/>
        <end position="138"/>
    </location>
</feature>
<dbReference type="AlphaFoldDB" id="L0G0X6"/>
<dbReference type="MEROPS" id="C39.001"/>
<dbReference type="GO" id="GO:0140359">
    <property type="term" value="F:ABC-type transporter activity"/>
    <property type="evidence" value="ECO:0007669"/>
    <property type="project" value="InterPro"/>
</dbReference>
<dbReference type="GO" id="GO:0043213">
    <property type="term" value="P:bacteriocin transport"/>
    <property type="evidence" value="ECO:0007669"/>
    <property type="project" value="UniProtKB-KW"/>
</dbReference>
<proteinExistence type="predicted"/>
<evidence type="ECO:0000256" key="9">
    <source>
        <dbReference type="SAM" id="Phobius"/>
    </source>
</evidence>
<dbReference type="SUPFAM" id="SSF52540">
    <property type="entry name" value="P-loop containing nucleoside triphosphate hydrolases"/>
    <property type="match status" value="1"/>
</dbReference>
<dbReference type="PROSITE" id="PS00211">
    <property type="entry name" value="ABC_TRANSPORTER_1"/>
    <property type="match status" value="1"/>
</dbReference>
<dbReference type="PATRIC" id="fig|926556.3.peg.2363"/>
<reference evidence="14" key="1">
    <citation type="submission" date="2012-02" db="EMBL/GenBank/DDBJ databases">
        <title>The complete genome of Echinicola vietnamensis DSM 17526.</title>
        <authorList>
            <person name="Lucas S."/>
            <person name="Copeland A."/>
            <person name="Lapidus A."/>
            <person name="Glavina del Rio T."/>
            <person name="Dalin E."/>
            <person name="Tice H."/>
            <person name="Bruce D."/>
            <person name="Goodwin L."/>
            <person name="Pitluck S."/>
            <person name="Peters L."/>
            <person name="Ovchinnikova G."/>
            <person name="Teshima H."/>
            <person name="Kyrpides N."/>
            <person name="Mavromatis K."/>
            <person name="Ivanova N."/>
            <person name="Brettin T."/>
            <person name="Detter J.C."/>
            <person name="Han C."/>
            <person name="Larimer F."/>
            <person name="Land M."/>
            <person name="Hauser L."/>
            <person name="Markowitz V."/>
            <person name="Cheng J.-F."/>
            <person name="Hugenholtz P."/>
            <person name="Woyke T."/>
            <person name="Wu D."/>
            <person name="Brambilla E."/>
            <person name="Klenk H.-P."/>
            <person name="Eisen J.A."/>
        </authorList>
    </citation>
    <scope>NUCLEOTIDE SEQUENCE [LARGE SCALE GENOMIC DNA]</scope>
    <source>
        <strain evidence="14">DSM 17526 / LMG 23754 / KMM 6221</strain>
    </source>
</reference>
<dbReference type="InterPro" id="IPR003439">
    <property type="entry name" value="ABC_transporter-like_ATP-bd"/>
</dbReference>
<keyword evidence="4" id="KW-0067">ATP-binding</keyword>
<dbReference type="PROSITE" id="PS50929">
    <property type="entry name" value="ABC_TM1F"/>
    <property type="match status" value="1"/>
</dbReference>
<dbReference type="InterPro" id="IPR017871">
    <property type="entry name" value="ABC_transporter-like_CS"/>
</dbReference>
<dbReference type="InterPro" id="IPR005074">
    <property type="entry name" value="Peptidase_C39"/>
</dbReference>
<evidence type="ECO:0000256" key="4">
    <source>
        <dbReference type="ARBA" id="ARBA00022840"/>
    </source>
</evidence>
<dbReference type="GO" id="GO:0005524">
    <property type="term" value="F:ATP binding"/>
    <property type="evidence" value="ECO:0007669"/>
    <property type="project" value="UniProtKB-KW"/>
</dbReference>